<keyword evidence="6" id="KW-0769">Symport</keyword>
<feature type="transmembrane region" description="Helical" evidence="14">
    <location>
        <begin position="127"/>
        <end position="149"/>
    </location>
</feature>
<evidence type="ECO:0000256" key="1">
    <source>
        <dbReference type="ARBA" id="ARBA00004651"/>
    </source>
</evidence>
<dbReference type="GO" id="GO:0015293">
    <property type="term" value="F:symporter activity"/>
    <property type="evidence" value="ECO:0007669"/>
    <property type="project" value="UniProtKB-KW"/>
</dbReference>
<gene>
    <name evidence="15" type="ORF">ENK44_15295</name>
</gene>
<keyword evidence="11" id="KW-0739">Sodium transport</keyword>
<feature type="transmembrane region" description="Helical" evidence="14">
    <location>
        <begin position="76"/>
        <end position="101"/>
    </location>
</feature>
<dbReference type="Gene3D" id="1.20.1730.10">
    <property type="entry name" value="Sodium/glucose cotransporter"/>
    <property type="match status" value="1"/>
</dbReference>
<keyword evidence="7 14" id="KW-1133">Transmembrane helix</keyword>
<feature type="transmembrane region" description="Helical" evidence="14">
    <location>
        <begin position="376"/>
        <end position="395"/>
    </location>
</feature>
<keyword evidence="3" id="KW-0813">Transport</keyword>
<evidence type="ECO:0000313" key="15">
    <source>
        <dbReference type="EMBL" id="HGY57073.1"/>
    </source>
</evidence>
<name>A0A7V4U3N0_CALAY</name>
<feature type="transmembrane region" description="Helical" evidence="14">
    <location>
        <begin position="466"/>
        <end position="485"/>
    </location>
</feature>
<dbReference type="InterPro" id="IPR001734">
    <property type="entry name" value="Na/solute_symporter"/>
</dbReference>
<dbReference type="PANTHER" id="PTHR48086">
    <property type="entry name" value="SODIUM/PROLINE SYMPORTER-RELATED"/>
    <property type="match status" value="1"/>
</dbReference>
<dbReference type="EMBL" id="DRQG01000143">
    <property type="protein sequence ID" value="HGY57073.1"/>
    <property type="molecule type" value="Genomic_DNA"/>
</dbReference>
<comment type="caution">
    <text evidence="15">The sequence shown here is derived from an EMBL/GenBank/DDBJ whole genome shotgun (WGS) entry which is preliminary data.</text>
</comment>
<comment type="catalytic activity">
    <reaction evidence="12">
        <text>L-proline(in) + Na(+)(in) = L-proline(out) + Na(+)(out)</text>
        <dbReference type="Rhea" id="RHEA:28967"/>
        <dbReference type="ChEBI" id="CHEBI:29101"/>
        <dbReference type="ChEBI" id="CHEBI:60039"/>
    </reaction>
</comment>
<comment type="subcellular location">
    <subcellularLocation>
        <location evidence="1">Cell membrane</location>
        <topology evidence="1">Multi-pass membrane protein</topology>
    </subcellularLocation>
</comment>
<dbReference type="InterPro" id="IPR038377">
    <property type="entry name" value="Na/Glc_symporter_sf"/>
</dbReference>
<evidence type="ECO:0000256" key="7">
    <source>
        <dbReference type="ARBA" id="ARBA00022989"/>
    </source>
</evidence>
<organism evidence="15">
    <name type="scientific">Caldithrix abyssi</name>
    <dbReference type="NCBI Taxonomy" id="187145"/>
    <lineage>
        <taxon>Bacteria</taxon>
        <taxon>Pseudomonadati</taxon>
        <taxon>Calditrichota</taxon>
        <taxon>Calditrichia</taxon>
        <taxon>Calditrichales</taxon>
        <taxon>Calditrichaceae</taxon>
        <taxon>Caldithrix</taxon>
    </lineage>
</organism>
<reference evidence="15" key="1">
    <citation type="journal article" date="2020" name="mSystems">
        <title>Genome- and Community-Level Interaction Insights into Carbon Utilization and Element Cycling Functions of Hydrothermarchaeota in Hydrothermal Sediment.</title>
        <authorList>
            <person name="Zhou Z."/>
            <person name="Liu Y."/>
            <person name="Xu W."/>
            <person name="Pan J."/>
            <person name="Luo Z.H."/>
            <person name="Li M."/>
        </authorList>
    </citation>
    <scope>NUCLEOTIDE SEQUENCE [LARGE SCALE GENOMIC DNA]</scope>
    <source>
        <strain evidence="15">HyVt-577</strain>
    </source>
</reference>
<dbReference type="AlphaFoldDB" id="A0A7V4U3N0"/>
<evidence type="ECO:0000256" key="5">
    <source>
        <dbReference type="ARBA" id="ARBA00022692"/>
    </source>
</evidence>
<evidence type="ECO:0000256" key="8">
    <source>
        <dbReference type="ARBA" id="ARBA00023053"/>
    </source>
</evidence>
<dbReference type="PROSITE" id="PS50283">
    <property type="entry name" value="NA_SOLUT_SYMP_3"/>
    <property type="match status" value="1"/>
</dbReference>
<proteinExistence type="inferred from homology"/>
<dbReference type="Proteomes" id="UP000885779">
    <property type="component" value="Unassembled WGS sequence"/>
</dbReference>
<keyword evidence="5 14" id="KW-0812">Transmembrane</keyword>
<sequence length="490" mass="54263">MFSAAVYYWLGFIAYSITVIAIGLYVWAKEKKQGRQNDNSEYWEAGSKLTGWSIGLSISASMMSISWSGVYGVQLFYWYGLGGAWLLIIPWLMTMAGFYIFTPMFRQFKAFSQPQLLEKRFGHSARWYLAPALIIVFITWTGAEIYAAGKIIAPLLGVSHYWTLFLISLVVAVYSYSGGFSAVVSTDKIQFALVAVFITVIAVLGFNASAEKIMNWNIPSPPRSQTNSSWLSPGIGLILITLFAYLPGWLIETDVWIRIQAARSNKAARKGILLAGFNSFLFVGLLPLMIGLSALVLFPPLNGNVPPDLEDGTLIFTNIMQNYAPLWLNIFLSVGLIAAAMSTIDTCANIVALSFSHDLLEPFLKKKWDAPKLNRLARLSSVGAVFVSFVYAVFTDSLWDIFYLSSGILTTTIFIPVIASFIPGTKRLQIKLAVVLGLSATLIFYFLETKGWISGYEPEIFSNTGLGYIIWGFLFSAAGFFIGMLSTEND</sequence>
<dbReference type="InterPro" id="IPR050277">
    <property type="entry name" value="Sodium:Solute_Symporter"/>
</dbReference>
<evidence type="ECO:0000256" key="2">
    <source>
        <dbReference type="ARBA" id="ARBA00006434"/>
    </source>
</evidence>
<keyword evidence="9" id="KW-0406">Ion transport</keyword>
<dbReference type="PANTHER" id="PTHR48086:SF3">
    <property type="entry name" value="SODIUM_PROLINE SYMPORTER"/>
    <property type="match status" value="1"/>
</dbReference>
<keyword evidence="4" id="KW-1003">Cell membrane</keyword>
<dbReference type="Pfam" id="PF00474">
    <property type="entry name" value="SSF"/>
    <property type="match status" value="1"/>
</dbReference>
<feature type="transmembrane region" description="Helical" evidence="14">
    <location>
        <begin position="272"/>
        <end position="298"/>
    </location>
</feature>
<keyword evidence="8" id="KW-0915">Sodium</keyword>
<evidence type="ECO:0000256" key="12">
    <source>
        <dbReference type="ARBA" id="ARBA00033708"/>
    </source>
</evidence>
<dbReference type="GO" id="GO:0005886">
    <property type="term" value="C:plasma membrane"/>
    <property type="evidence" value="ECO:0007669"/>
    <property type="project" value="UniProtKB-SubCell"/>
</dbReference>
<evidence type="ECO:0000256" key="3">
    <source>
        <dbReference type="ARBA" id="ARBA00022448"/>
    </source>
</evidence>
<feature type="transmembrane region" description="Helical" evidence="14">
    <location>
        <begin position="49"/>
        <end position="70"/>
    </location>
</feature>
<evidence type="ECO:0000256" key="6">
    <source>
        <dbReference type="ARBA" id="ARBA00022847"/>
    </source>
</evidence>
<feature type="transmembrane region" description="Helical" evidence="14">
    <location>
        <begin position="428"/>
        <end position="446"/>
    </location>
</feature>
<accession>A0A7V4U3N0</accession>
<evidence type="ECO:0000256" key="10">
    <source>
        <dbReference type="ARBA" id="ARBA00023136"/>
    </source>
</evidence>
<feature type="transmembrane region" description="Helical" evidence="14">
    <location>
        <begin position="401"/>
        <end position="421"/>
    </location>
</feature>
<comment type="similarity">
    <text evidence="2 13">Belongs to the sodium:solute symporter (SSF) (TC 2.A.21) family.</text>
</comment>
<dbReference type="GO" id="GO:0006814">
    <property type="term" value="P:sodium ion transport"/>
    <property type="evidence" value="ECO:0007669"/>
    <property type="project" value="UniProtKB-KW"/>
</dbReference>
<evidence type="ECO:0000256" key="9">
    <source>
        <dbReference type="ARBA" id="ARBA00023065"/>
    </source>
</evidence>
<protein>
    <submittedName>
        <fullName evidence="15">Sodium:solute symporter family protein</fullName>
    </submittedName>
</protein>
<feature type="transmembrane region" description="Helical" evidence="14">
    <location>
        <begin position="230"/>
        <end position="251"/>
    </location>
</feature>
<feature type="transmembrane region" description="Helical" evidence="14">
    <location>
        <begin position="191"/>
        <end position="210"/>
    </location>
</feature>
<feature type="transmembrane region" description="Helical" evidence="14">
    <location>
        <begin position="161"/>
        <end position="184"/>
    </location>
</feature>
<evidence type="ECO:0000256" key="14">
    <source>
        <dbReference type="SAM" id="Phobius"/>
    </source>
</evidence>
<keyword evidence="10 14" id="KW-0472">Membrane</keyword>
<evidence type="ECO:0000256" key="11">
    <source>
        <dbReference type="ARBA" id="ARBA00023201"/>
    </source>
</evidence>
<evidence type="ECO:0000256" key="4">
    <source>
        <dbReference type="ARBA" id="ARBA00022475"/>
    </source>
</evidence>
<evidence type="ECO:0000256" key="13">
    <source>
        <dbReference type="RuleBase" id="RU362091"/>
    </source>
</evidence>
<dbReference type="CDD" id="cd10322">
    <property type="entry name" value="SLC5sbd"/>
    <property type="match status" value="1"/>
</dbReference>
<feature type="transmembrane region" description="Helical" evidence="14">
    <location>
        <begin position="6"/>
        <end position="28"/>
    </location>
</feature>